<dbReference type="AlphaFoldDB" id="A0AAD7T144"/>
<gene>
    <name evidence="1" type="ORF">AAFF_G00128150</name>
</gene>
<evidence type="ECO:0000313" key="2">
    <source>
        <dbReference type="Proteomes" id="UP001221898"/>
    </source>
</evidence>
<protein>
    <submittedName>
        <fullName evidence="1">Uncharacterized protein</fullName>
    </submittedName>
</protein>
<proteinExistence type="predicted"/>
<organism evidence="1 2">
    <name type="scientific">Aldrovandia affinis</name>
    <dbReference type="NCBI Taxonomy" id="143900"/>
    <lineage>
        <taxon>Eukaryota</taxon>
        <taxon>Metazoa</taxon>
        <taxon>Chordata</taxon>
        <taxon>Craniata</taxon>
        <taxon>Vertebrata</taxon>
        <taxon>Euteleostomi</taxon>
        <taxon>Actinopterygii</taxon>
        <taxon>Neopterygii</taxon>
        <taxon>Teleostei</taxon>
        <taxon>Notacanthiformes</taxon>
        <taxon>Halosauridae</taxon>
        <taxon>Aldrovandia</taxon>
    </lineage>
</organism>
<evidence type="ECO:0000313" key="1">
    <source>
        <dbReference type="EMBL" id="KAJ8412479.1"/>
    </source>
</evidence>
<dbReference type="Proteomes" id="UP001221898">
    <property type="component" value="Unassembled WGS sequence"/>
</dbReference>
<keyword evidence="2" id="KW-1185">Reference proteome</keyword>
<name>A0AAD7T144_9TELE</name>
<dbReference type="EMBL" id="JAINUG010000019">
    <property type="protein sequence ID" value="KAJ8412479.1"/>
    <property type="molecule type" value="Genomic_DNA"/>
</dbReference>
<comment type="caution">
    <text evidence="1">The sequence shown here is derived from an EMBL/GenBank/DDBJ whole genome shotgun (WGS) entry which is preliminary data.</text>
</comment>
<sequence length="106" mass="12107">MDREVLGHACVGQRGYFAPGSSRERMFREVTGETPDGVTLETRDLYMCLDPRWRRSGYRLGRLIARQQLLSKIAGVIAHLEARLLGSRAMLLHLLRLFVHLTVKES</sequence>
<accession>A0AAD7T144</accession>
<reference evidence="1" key="1">
    <citation type="journal article" date="2023" name="Science">
        <title>Genome structures resolve the early diversification of teleost fishes.</title>
        <authorList>
            <person name="Parey E."/>
            <person name="Louis A."/>
            <person name="Montfort J."/>
            <person name="Bouchez O."/>
            <person name="Roques C."/>
            <person name="Iampietro C."/>
            <person name="Lluch J."/>
            <person name="Castinel A."/>
            <person name="Donnadieu C."/>
            <person name="Desvignes T."/>
            <person name="Floi Bucao C."/>
            <person name="Jouanno E."/>
            <person name="Wen M."/>
            <person name="Mejri S."/>
            <person name="Dirks R."/>
            <person name="Jansen H."/>
            <person name="Henkel C."/>
            <person name="Chen W.J."/>
            <person name="Zahm M."/>
            <person name="Cabau C."/>
            <person name="Klopp C."/>
            <person name="Thompson A.W."/>
            <person name="Robinson-Rechavi M."/>
            <person name="Braasch I."/>
            <person name="Lecointre G."/>
            <person name="Bobe J."/>
            <person name="Postlethwait J.H."/>
            <person name="Berthelot C."/>
            <person name="Roest Crollius H."/>
            <person name="Guiguen Y."/>
        </authorList>
    </citation>
    <scope>NUCLEOTIDE SEQUENCE</scope>
    <source>
        <strain evidence="1">NC1722</strain>
    </source>
</reference>